<accession>A0A6L6IP36</accession>
<dbReference type="EMBL" id="WMJZ01000032">
    <property type="protein sequence ID" value="MTH48259.1"/>
    <property type="molecule type" value="Genomic_DNA"/>
</dbReference>
<gene>
    <name evidence="1" type="ORF">GJV78_18760</name>
</gene>
<evidence type="ECO:0000313" key="2">
    <source>
        <dbReference type="Proteomes" id="UP000477739"/>
    </source>
</evidence>
<dbReference type="InterPro" id="IPR010352">
    <property type="entry name" value="DUF945"/>
</dbReference>
<reference evidence="1 2" key="1">
    <citation type="submission" date="2019-11" db="EMBL/GenBank/DDBJ databases">
        <title>Escherichia alba sp. nov. isolated from the gut of plastic-eating superworms Zophobas atratus.</title>
        <authorList>
            <person name="Yang Y."/>
        </authorList>
    </citation>
    <scope>NUCLEOTIDE SEQUENCE [LARGE SCALE GENOMIC DNA]</scope>
    <source>
        <strain evidence="2">BIT-B35</strain>
    </source>
</reference>
<keyword evidence="2" id="KW-1185">Reference proteome</keyword>
<name>A0A6L6IP36_9ENTR</name>
<protein>
    <submittedName>
        <fullName evidence="1">DUF945 family protein</fullName>
    </submittedName>
</protein>
<dbReference type="RefSeq" id="WP_155109740.1">
    <property type="nucleotide sequence ID" value="NZ_WMJZ01000032.1"/>
</dbReference>
<organism evidence="1 2">
    <name type="scientific">Intestinirhabdus alba</name>
    <dbReference type="NCBI Taxonomy" id="2899544"/>
    <lineage>
        <taxon>Bacteria</taxon>
        <taxon>Pseudomonadati</taxon>
        <taxon>Pseudomonadota</taxon>
        <taxon>Gammaproteobacteria</taxon>
        <taxon>Enterobacterales</taxon>
        <taxon>Enterobacteriaceae</taxon>
        <taxon>Intestinirhabdus</taxon>
    </lineage>
</organism>
<evidence type="ECO:0000313" key="1">
    <source>
        <dbReference type="EMBL" id="MTH48259.1"/>
    </source>
</evidence>
<comment type="caution">
    <text evidence="1">The sequence shown here is derived from an EMBL/GenBank/DDBJ whole genome shotgun (WGS) entry which is preliminary data.</text>
</comment>
<dbReference type="Pfam" id="PF06097">
    <property type="entry name" value="DUF945"/>
    <property type="match status" value="1"/>
</dbReference>
<dbReference type="AlphaFoldDB" id="A0A6L6IP36"/>
<dbReference type="Proteomes" id="UP000477739">
    <property type="component" value="Unassembled WGS sequence"/>
</dbReference>
<proteinExistence type="predicted"/>
<sequence>MKKSLVAVGVVVVLGAAWTGGAWYTGKKLEAHFAQELQRANEQLKLTVPEANIALSYQDYRRGLFSSRMQLVLSPLAGEGWLKPGQRVILDETVDHGPFPLAQLKSLNLLPAMASVKTTLVNNETSRPLFEIAKGETPFVVNSRIAYSGDSRSAISLKPLSYEKDSEKVSFSGGEFRFDADKEGKVFSLAGEAESGLVGSLNKYGQRVQIAFHGLKADGTSRLASFGGYTGNQKLSLENVAISVEGKEMALLEGIALDGRSDLVSDGKTINSQVDYTLDSLKVQNQDLGGGRLTLKLGQVDGTAWNQFRQQYKTRTQALMAQPELMANPEQYNKLAAEAILDSLPLLLKGEPVITIAPLSWKNAKGETALNLSLFLKDPAQAGGEAQTLTEEIDRAVKSLDAKLAIPVDMAVELMTQVGMLEGYQRKEAADMANKQVNGLAAMGQMFHLTTLDNNTISASLQYTNGQVTLNGQKMSPEEFIGQFGLPALDAPDAPAFP</sequence>
<dbReference type="OrthoDB" id="5444681at2"/>